<keyword evidence="4 8" id="KW-0915">Sodium</keyword>
<evidence type="ECO:0000256" key="6">
    <source>
        <dbReference type="ARBA" id="ARBA00023075"/>
    </source>
</evidence>
<keyword evidence="1 8" id="KW-0813">Transport</keyword>
<comment type="subunit">
    <text evidence="8">Composed of six subunits; NqrA, NqrB, NqrC, NqrD, NqrE and NqrF.</text>
</comment>
<dbReference type="Pfam" id="PF24836">
    <property type="entry name" value="NQRA_2nd"/>
    <property type="match status" value="1"/>
</dbReference>
<dbReference type="EC" id="7.2.1.1" evidence="8"/>
<dbReference type="PANTHER" id="PTHR37839:SF1">
    <property type="entry name" value="NA(+)-TRANSLOCATING NADH-QUINONE REDUCTASE SUBUNIT A"/>
    <property type="match status" value="1"/>
</dbReference>
<keyword evidence="6 8" id="KW-0830">Ubiquinone</keyword>
<dbReference type="HAMAP" id="MF_00425">
    <property type="entry name" value="NqrA"/>
    <property type="match status" value="1"/>
</dbReference>
<comment type="similarity">
    <text evidence="8">Belongs to the NqrA family.</text>
</comment>
<dbReference type="GO" id="GO:0016655">
    <property type="term" value="F:oxidoreductase activity, acting on NAD(P)H, quinone or similar compound as acceptor"/>
    <property type="evidence" value="ECO:0007669"/>
    <property type="project" value="UniProtKB-UniRule"/>
</dbReference>
<comment type="function">
    <text evidence="8">NQR complex catalyzes the reduction of ubiquinone-1 to ubiquinol by two successive reactions, coupled with the transport of Na(+) ions from the cytoplasm to the periplasm. NqrA to NqrE are probably involved in the second step, the conversion of ubisemiquinone to ubiquinol.</text>
</comment>
<evidence type="ECO:0000256" key="2">
    <source>
        <dbReference type="ARBA" id="ARBA00022967"/>
    </source>
</evidence>
<evidence type="ECO:0000256" key="4">
    <source>
        <dbReference type="ARBA" id="ARBA00023053"/>
    </source>
</evidence>
<evidence type="ECO:0000256" key="8">
    <source>
        <dbReference type="HAMAP-Rule" id="MF_00425"/>
    </source>
</evidence>
<sequence length="442" mass="48473">MSIIKLKKGFDLKLKGTVDANTLPSATIESKLCAVVPDDFHGITPRLDKKEGESVQAGEAIYHDKVYESVKVTSPVSGTIKEIRRGERRKIECIVIENDNQGNTMVHDLKQPVKDTLLASGLWVMMRQRPYDVVPNPDVAPRDIFVTAFDSAPQAISLMAVAQTEYAAKGVEVLKSLTEGNVHVSFAPGQEMELPGAECHTVQGPHPAGNAGVQAANIAPVNKGETVWTLDFVTLCRIGQLFTTGKVSYTTSVAVVGECIDTPVVVETTMGCSIGDVLNGRVSAELDACRVISGNVLTGSKTDCEGWLRAPYRQVTVIPEISKKDEFMGWASLNPNRYSIYRLFTTWLAGKRGKEASMDARLKGGERAIVCAGEYDRMLPMDIYAEFLIKAIIAFDIDKMEQLGIYEVAPEDFALAEYADTSKLELQRLVREGLDRMRAEMC</sequence>
<dbReference type="GO" id="GO:0006814">
    <property type="term" value="P:sodium ion transport"/>
    <property type="evidence" value="ECO:0007669"/>
    <property type="project" value="UniProtKB-UniRule"/>
</dbReference>
<feature type="domain" description="NqrA second alpha/beta" evidence="11">
    <location>
        <begin position="111"/>
        <end position="247"/>
    </location>
</feature>
<feature type="domain" description="Na(+)-translocating NADH-quinone reductase subunit A C-terminal" evidence="10">
    <location>
        <begin position="253"/>
        <end position="302"/>
    </location>
</feature>
<dbReference type="InterPro" id="IPR008703">
    <property type="entry name" value="NqrA"/>
</dbReference>
<comment type="catalytic activity">
    <reaction evidence="8">
        <text>a ubiquinone + n Na(+)(in) + NADH + H(+) = a ubiquinol + n Na(+)(out) + NAD(+)</text>
        <dbReference type="Rhea" id="RHEA:47748"/>
        <dbReference type="Rhea" id="RHEA-COMP:9565"/>
        <dbReference type="Rhea" id="RHEA-COMP:9566"/>
        <dbReference type="ChEBI" id="CHEBI:15378"/>
        <dbReference type="ChEBI" id="CHEBI:16389"/>
        <dbReference type="ChEBI" id="CHEBI:17976"/>
        <dbReference type="ChEBI" id="CHEBI:29101"/>
        <dbReference type="ChEBI" id="CHEBI:57540"/>
        <dbReference type="ChEBI" id="CHEBI:57945"/>
        <dbReference type="EC" id="7.2.1.1"/>
    </reaction>
</comment>
<dbReference type="InterPro" id="IPR022615">
    <property type="entry name" value="NqrA_C_domain"/>
</dbReference>
<dbReference type="PANTHER" id="PTHR37839">
    <property type="entry name" value="NA(+)-TRANSLOCATING NADH-QUINONE REDUCTASE SUBUNIT A"/>
    <property type="match status" value="1"/>
</dbReference>
<dbReference type="NCBIfam" id="TIGR01936">
    <property type="entry name" value="nqrA"/>
    <property type="match status" value="1"/>
</dbReference>
<keyword evidence="2 8" id="KW-1278">Translocase</keyword>
<proteinExistence type="inferred from homology"/>
<name>A0A0H3U800_9BACT</name>
<evidence type="ECO:0000256" key="7">
    <source>
        <dbReference type="ARBA" id="ARBA00023201"/>
    </source>
</evidence>
<dbReference type="InterPro" id="IPR056148">
    <property type="entry name" value="NQRA_2nd"/>
</dbReference>
<reference evidence="12" key="1">
    <citation type="submission" date="2013-08" db="EMBL/GenBank/DDBJ databases">
        <title>Comparison of modified E. coli strains.</title>
        <authorList>
            <person name="Juergensen J."/>
            <person name="Bonge A."/>
            <person name="Streit W.R."/>
        </authorList>
    </citation>
    <scope>NUCLEOTIDE SEQUENCE</scope>
</reference>
<dbReference type="Pfam" id="PF11973">
    <property type="entry name" value="NQRA_SLBB"/>
    <property type="match status" value="1"/>
</dbReference>
<evidence type="ECO:0000256" key="5">
    <source>
        <dbReference type="ARBA" id="ARBA00023065"/>
    </source>
</evidence>
<keyword evidence="5 8" id="KW-0406">Ion transport</keyword>
<dbReference type="EMBL" id="KF540240">
    <property type="protein sequence ID" value="AIF26626.1"/>
    <property type="molecule type" value="Genomic_DNA"/>
</dbReference>
<accession>A0A0H3U800</accession>
<gene>
    <name evidence="8" type="primary">nqrA</name>
</gene>
<protein>
    <recommendedName>
        <fullName evidence="8">Na(+)-translocating NADH-quinone reductase subunit A</fullName>
        <shortName evidence="8">Na(+)-NQR subunit A</shortName>
        <shortName evidence="8">Na(+)-translocating NQR subunit A</shortName>
        <ecNumber evidence="8">7.2.1.1</ecNumber>
    </recommendedName>
    <alternativeName>
        <fullName evidence="8">NQR complex subunit A</fullName>
    </alternativeName>
    <alternativeName>
        <fullName evidence="8">NQR-1 subunit A</fullName>
    </alternativeName>
</protein>
<evidence type="ECO:0000259" key="9">
    <source>
        <dbReference type="Pfam" id="PF05896"/>
    </source>
</evidence>
<evidence type="ECO:0000313" key="12">
    <source>
        <dbReference type="EMBL" id="AIF26626.1"/>
    </source>
</evidence>
<organism evidence="12">
    <name type="scientific">uncultured bacterium fosmid pJB71G8</name>
    <dbReference type="NCBI Taxonomy" id="1478068"/>
    <lineage>
        <taxon>Bacteria</taxon>
        <taxon>environmental samples</taxon>
    </lineage>
</organism>
<keyword evidence="3 8" id="KW-0520">NAD</keyword>
<dbReference type="InterPro" id="IPR056147">
    <property type="entry name" value="NQRA_N"/>
</dbReference>
<evidence type="ECO:0000259" key="10">
    <source>
        <dbReference type="Pfam" id="PF11973"/>
    </source>
</evidence>
<evidence type="ECO:0000259" key="11">
    <source>
        <dbReference type="Pfam" id="PF24836"/>
    </source>
</evidence>
<dbReference type="Pfam" id="PF05896">
    <property type="entry name" value="NQRA_N"/>
    <property type="match status" value="1"/>
</dbReference>
<evidence type="ECO:0000256" key="1">
    <source>
        <dbReference type="ARBA" id="ARBA00022448"/>
    </source>
</evidence>
<dbReference type="AlphaFoldDB" id="A0A0H3U800"/>
<feature type="domain" description="NqrA N-terminal barrel-sandwich hybrid" evidence="9">
    <location>
        <begin position="4"/>
        <end position="98"/>
    </location>
</feature>
<keyword evidence="7 8" id="KW-0739">Sodium transport</keyword>
<dbReference type="NCBIfam" id="NF003761">
    <property type="entry name" value="PRK05352.1-4"/>
    <property type="match status" value="1"/>
</dbReference>
<evidence type="ECO:0000256" key="3">
    <source>
        <dbReference type="ARBA" id="ARBA00023027"/>
    </source>
</evidence>